<evidence type="ECO:0000256" key="3">
    <source>
        <dbReference type="ARBA" id="ARBA00023125"/>
    </source>
</evidence>
<evidence type="ECO:0000256" key="2">
    <source>
        <dbReference type="ARBA" id="ARBA00023015"/>
    </source>
</evidence>
<dbReference type="Pfam" id="PF00126">
    <property type="entry name" value="HTH_1"/>
    <property type="match status" value="1"/>
</dbReference>
<dbReference type="InterPro" id="IPR036390">
    <property type="entry name" value="WH_DNA-bd_sf"/>
</dbReference>
<keyword evidence="2" id="KW-0805">Transcription regulation</keyword>
<dbReference type="PANTHER" id="PTHR30126:SF39">
    <property type="entry name" value="HTH-TYPE TRANSCRIPTIONAL REGULATOR CYSL"/>
    <property type="match status" value="1"/>
</dbReference>
<protein>
    <submittedName>
        <fullName evidence="6">LysR family transcriptional regulator</fullName>
    </submittedName>
</protein>
<dbReference type="PROSITE" id="PS50931">
    <property type="entry name" value="HTH_LYSR"/>
    <property type="match status" value="1"/>
</dbReference>
<evidence type="ECO:0000259" key="5">
    <source>
        <dbReference type="PROSITE" id="PS50931"/>
    </source>
</evidence>
<dbReference type="Gene3D" id="3.40.190.10">
    <property type="entry name" value="Periplasmic binding protein-like II"/>
    <property type="match status" value="1"/>
</dbReference>
<keyword evidence="7" id="KW-1185">Reference proteome</keyword>
<dbReference type="SUPFAM" id="SSF46785">
    <property type="entry name" value="Winged helix' DNA-binding domain"/>
    <property type="match status" value="1"/>
</dbReference>
<dbReference type="Pfam" id="PF03466">
    <property type="entry name" value="LysR_substrate"/>
    <property type="match status" value="1"/>
</dbReference>
<dbReference type="InterPro" id="IPR000847">
    <property type="entry name" value="LysR_HTH_N"/>
</dbReference>
<dbReference type="Gene3D" id="1.10.10.10">
    <property type="entry name" value="Winged helix-like DNA-binding domain superfamily/Winged helix DNA-binding domain"/>
    <property type="match status" value="1"/>
</dbReference>
<accession>A0ABW2UF80</accession>
<proteinExistence type="inferred from homology"/>
<feature type="domain" description="HTH lysR-type" evidence="5">
    <location>
        <begin position="1"/>
        <end position="58"/>
    </location>
</feature>
<keyword evidence="3" id="KW-0238">DNA-binding</keyword>
<reference evidence="7" key="1">
    <citation type="journal article" date="2019" name="Int. J. Syst. Evol. Microbiol.">
        <title>The Global Catalogue of Microorganisms (GCM) 10K type strain sequencing project: providing services to taxonomists for standard genome sequencing and annotation.</title>
        <authorList>
            <consortium name="The Broad Institute Genomics Platform"/>
            <consortium name="The Broad Institute Genome Sequencing Center for Infectious Disease"/>
            <person name="Wu L."/>
            <person name="Ma J."/>
        </authorList>
    </citation>
    <scope>NUCLEOTIDE SEQUENCE [LARGE SCALE GENOMIC DNA]</scope>
    <source>
        <strain evidence="7">JCM 19635</strain>
    </source>
</reference>
<dbReference type="InterPro" id="IPR005119">
    <property type="entry name" value="LysR_subst-bd"/>
</dbReference>
<dbReference type="Proteomes" id="UP001596513">
    <property type="component" value="Unassembled WGS sequence"/>
</dbReference>
<organism evidence="6 7">
    <name type="scientific">Hymenobacter humi</name>
    <dbReference type="NCBI Taxonomy" id="1411620"/>
    <lineage>
        <taxon>Bacteria</taxon>
        <taxon>Pseudomonadati</taxon>
        <taxon>Bacteroidota</taxon>
        <taxon>Cytophagia</taxon>
        <taxon>Cytophagales</taxon>
        <taxon>Hymenobacteraceae</taxon>
        <taxon>Hymenobacter</taxon>
    </lineage>
</organism>
<evidence type="ECO:0000313" key="6">
    <source>
        <dbReference type="EMBL" id="MFC7670844.1"/>
    </source>
</evidence>
<keyword evidence="4" id="KW-0804">Transcription</keyword>
<dbReference type="PANTHER" id="PTHR30126">
    <property type="entry name" value="HTH-TYPE TRANSCRIPTIONAL REGULATOR"/>
    <property type="match status" value="1"/>
</dbReference>
<comment type="caution">
    <text evidence="6">The sequence shown here is derived from an EMBL/GenBank/DDBJ whole genome shotgun (WGS) entry which is preliminary data.</text>
</comment>
<dbReference type="SUPFAM" id="SSF53850">
    <property type="entry name" value="Periplasmic binding protein-like II"/>
    <property type="match status" value="1"/>
</dbReference>
<dbReference type="EMBL" id="JBHTEK010000004">
    <property type="protein sequence ID" value="MFC7670844.1"/>
    <property type="molecule type" value="Genomic_DNA"/>
</dbReference>
<dbReference type="PRINTS" id="PR00039">
    <property type="entry name" value="HTHLYSR"/>
</dbReference>
<dbReference type="InterPro" id="IPR036388">
    <property type="entry name" value="WH-like_DNA-bd_sf"/>
</dbReference>
<gene>
    <name evidence="6" type="ORF">ACFQT0_28245</name>
</gene>
<name>A0ABW2UF80_9BACT</name>
<comment type="similarity">
    <text evidence="1">Belongs to the LysR transcriptional regulatory family.</text>
</comment>
<evidence type="ECO:0000256" key="4">
    <source>
        <dbReference type="ARBA" id="ARBA00023163"/>
    </source>
</evidence>
<sequence>MSDFRLRVFAAVARHLSFTKAGQELFVSQPAVTKHIRELEAQYGQRLLERRGNRVTLTEAGRLLHTHAEAAAAAQQQLEDQLLGLRDPDEAAGRLRLGASTTLAQYVLPGLLPAFQARYPQVQLSFLNANSERIAEALLRSELDLGFVEGRTKSHDLHYEPAAARRAWWPCAAPRPAARPPRRCPWPRRWPTRWCCASGLGHAGNPRICPAGAAHQAQRPTRGHLPGQYGSHQALPRSRAHRPGLRVAPGPGPRVAAGLLEIVPIAGLHLARQFEAVSVQGQPLARPAQRFLSFVQGQLKGANKKW</sequence>
<dbReference type="RefSeq" id="WP_380206601.1">
    <property type="nucleotide sequence ID" value="NZ_JBHTEK010000004.1"/>
</dbReference>
<evidence type="ECO:0000313" key="7">
    <source>
        <dbReference type="Proteomes" id="UP001596513"/>
    </source>
</evidence>
<evidence type="ECO:0000256" key="1">
    <source>
        <dbReference type="ARBA" id="ARBA00009437"/>
    </source>
</evidence>